<evidence type="ECO:0000313" key="19">
    <source>
        <dbReference type="Proteomes" id="UP000193200"/>
    </source>
</evidence>
<gene>
    <name evidence="18" type="primary">ilvE_2</name>
    <name evidence="17" type="synonym">ilvE</name>
    <name evidence="18" type="ORF">OCH7691_03755</name>
</gene>
<keyword evidence="11 17" id="KW-0100">Branched-chain amino acid biosynthesis</keyword>
<evidence type="ECO:0000256" key="17">
    <source>
        <dbReference type="RuleBase" id="RU364094"/>
    </source>
</evidence>
<evidence type="ECO:0000256" key="8">
    <source>
        <dbReference type="ARBA" id="ARBA00022605"/>
    </source>
</evidence>
<keyword evidence="8 17" id="KW-0028">Amino-acid biosynthesis</keyword>
<name>A0A1Y5TVR4_9PROT</name>
<dbReference type="InterPro" id="IPR043132">
    <property type="entry name" value="BCAT-like_C"/>
</dbReference>
<dbReference type="FunCoup" id="A0A1Y5TVR4">
    <property type="interactions" value="495"/>
</dbReference>
<keyword evidence="10 16" id="KW-0663">Pyridoxal phosphate</keyword>
<comment type="similarity">
    <text evidence="6 15">Belongs to the class-IV pyridoxal-phosphate-dependent aminotransferase family.</text>
</comment>
<comment type="catalytic activity">
    <reaction evidence="13 17">
        <text>L-isoleucine + 2-oxoglutarate = (S)-3-methyl-2-oxopentanoate + L-glutamate</text>
        <dbReference type="Rhea" id="RHEA:24801"/>
        <dbReference type="ChEBI" id="CHEBI:16810"/>
        <dbReference type="ChEBI" id="CHEBI:29985"/>
        <dbReference type="ChEBI" id="CHEBI:35146"/>
        <dbReference type="ChEBI" id="CHEBI:58045"/>
        <dbReference type="EC" id="2.6.1.42"/>
    </reaction>
</comment>
<evidence type="ECO:0000256" key="5">
    <source>
        <dbReference type="ARBA" id="ARBA00005072"/>
    </source>
</evidence>
<dbReference type="InterPro" id="IPR018300">
    <property type="entry name" value="Aminotrans_IV_CS"/>
</dbReference>
<dbReference type="GO" id="GO:0052656">
    <property type="term" value="F:L-isoleucine-2-oxoglutarate transaminase activity"/>
    <property type="evidence" value="ECO:0007669"/>
    <property type="project" value="RHEA"/>
</dbReference>
<dbReference type="GO" id="GO:0005829">
    <property type="term" value="C:cytosol"/>
    <property type="evidence" value="ECO:0007669"/>
    <property type="project" value="TreeGrafter"/>
</dbReference>
<reference evidence="18 19" key="1">
    <citation type="submission" date="2017-03" db="EMBL/GenBank/DDBJ databases">
        <authorList>
            <person name="Afonso C.L."/>
            <person name="Miller P.J."/>
            <person name="Scott M.A."/>
            <person name="Spackman E."/>
            <person name="Goraichik I."/>
            <person name="Dimitrov K.M."/>
            <person name="Suarez D.L."/>
            <person name="Swayne D.E."/>
        </authorList>
    </citation>
    <scope>NUCLEOTIDE SEQUENCE [LARGE SCALE GENOMIC DNA]</scope>
    <source>
        <strain evidence="18 19">CECT 7691</strain>
    </source>
</reference>
<keyword evidence="19" id="KW-1185">Reference proteome</keyword>
<evidence type="ECO:0000256" key="9">
    <source>
        <dbReference type="ARBA" id="ARBA00022679"/>
    </source>
</evidence>
<comment type="pathway">
    <text evidence="5 17">Amino-acid biosynthesis; L-leucine biosynthesis; L-leucine from 3-methyl-2-oxobutanoate: step 4/4.</text>
</comment>
<dbReference type="Gene3D" id="3.30.470.10">
    <property type="match status" value="1"/>
</dbReference>
<comment type="catalytic activity">
    <reaction evidence="12 17">
        <text>L-valine + 2-oxoglutarate = 3-methyl-2-oxobutanoate + L-glutamate</text>
        <dbReference type="Rhea" id="RHEA:24813"/>
        <dbReference type="ChEBI" id="CHEBI:11851"/>
        <dbReference type="ChEBI" id="CHEBI:16810"/>
        <dbReference type="ChEBI" id="CHEBI:29985"/>
        <dbReference type="ChEBI" id="CHEBI:57762"/>
        <dbReference type="EC" id="2.6.1.42"/>
    </reaction>
</comment>
<sequence length="294" mass="32684">MAQGSFDDRDGLIWYDGKLIPWRDARVHVLTHALHYASSVFEGERVYDGEVFRLTEHSERLVKSAETMGFKIPYSVAEIDQATRDVVAANRIVDGYVRPVAWRGSEMMGVSAQQNTIHLAFASWVWPSYFDPAARLKGIRLALSDWRRPAPNTAPVHAKAAGLYMICTLSKHKAEAAGYHDALMLDYRGQVAEATGANVFFAKGKTLHTPTPDCFLDGITRREVIKLARARGYEVVERAIMPEEMAGFDECFLTGTAAEITPVAEIGDYRFTPGTVCKQLIQDFDGLVRPRAAA</sequence>
<dbReference type="InParanoid" id="A0A1Y5TVR4"/>
<evidence type="ECO:0000256" key="12">
    <source>
        <dbReference type="ARBA" id="ARBA00048212"/>
    </source>
</evidence>
<dbReference type="OrthoDB" id="9805628at2"/>
<evidence type="ECO:0000256" key="2">
    <source>
        <dbReference type="ARBA" id="ARBA00003109"/>
    </source>
</evidence>
<comment type="function">
    <text evidence="2 17">Acts on leucine, isoleucine and valine.</text>
</comment>
<evidence type="ECO:0000256" key="15">
    <source>
        <dbReference type="RuleBase" id="RU004106"/>
    </source>
</evidence>
<comment type="catalytic activity">
    <reaction evidence="14 17">
        <text>L-leucine + 2-oxoglutarate = 4-methyl-2-oxopentanoate + L-glutamate</text>
        <dbReference type="Rhea" id="RHEA:18321"/>
        <dbReference type="ChEBI" id="CHEBI:16810"/>
        <dbReference type="ChEBI" id="CHEBI:17865"/>
        <dbReference type="ChEBI" id="CHEBI:29985"/>
        <dbReference type="ChEBI" id="CHEBI:57427"/>
        <dbReference type="EC" id="2.6.1.42"/>
    </reaction>
</comment>
<dbReference type="PANTHER" id="PTHR42743:SF11">
    <property type="entry name" value="AMINODEOXYCHORISMATE LYASE"/>
    <property type="match status" value="1"/>
</dbReference>
<dbReference type="SUPFAM" id="SSF56752">
    <property type="entry name" value="D-aminoacid aminotransferase-like PLP-dependent enzymes"/>
    <property type="match status" value="1"/>
</dbReference>
<dbReference type="GO" id="GO:0052654">
    <property type="term" value="F:L-leucine-2-oxoglutarate transaminase activity"/>
    <property type="evidence" value="ECO:0007669"/>
    <property type="project" value="RHEA"/>
</dbReference>
<keyword evidence="7 17" id="KW-0032">Aminotransferase</keyword>
<dbReference type="GO" id="GO:0009082">
    <property type="term" value="P:branched-chain amino acid biosynthetic process"/>
    <property type="evidence" value="ECO:0007669"/>
    <property type="project" value="UniProtKB-KW"/>
</dbReference>
<dbReference type="InterPro" id="IPR001544">
    <property type="entry name" value="Aminotrans_IV"/>
</dbReference>
<protein>
    <recommendedName>
        <fullName evidence="17">Branched-chain-amino-acid aminotransferase</fullName>
        <shortName evidence="17">BCAT</shortName>
        <ecNumber evidence="17">2.6.1.42</ecNumber>
    </recommendedName>
</protein>
<evidence type="ECO:0000313" key="18">
    <source>
        <dbReference type="EMBL" id="SLN74468.1"/>
    </source>
</evidence>
<comment type="pathway">
    <text evidence="3 17">Amino-acid biosynthesis; L-isoleucine biosynthesis; L-isoleucine from 2-oxobutanoate: step 4/4.</text>
</comment>
<dbReference type="NCBIfam" id="NF005726">
    <property type="entry name" value="PRK07544.1"/>
    <property type="match status" value="1"/>
</dbReference>
<evidence type="ECO:0000256" key="16">
    <source>
        <dbReference type="RuleBase" id="RU004516"/>
    </source>
</evidence>
<dbReference type="InterPro" id="IPR050571">
    <property type="entry name" value="Class-IV_PLP-Dep_Aminotrnsfr"/>
</dbReference>
<evidence type="ECO:0000256" key="3">
    <source>
        <dbReference type="ARBA" id="ARBA00004824"/>
    </source>
</evidence>
<dbReference type="InterPro" id="IPR043131">
    <property type="entry name" value="BCAT-like_N"/>
</dbReference>
<dbReference type="PROSITE" id="PS00770">
    <property type="entry name" value="AA_TRANSFER_CLASS_4"/>
    <property type="match status" value="1"/>
</dbReference>
<keyword evidence="9 17" id="KW-0808">Transferase</keyword>
<evidence type="ECO:0000256" key="14">
    <source>
        <dbReference type="ARBA" id="ARBA00049229"/>
    </source>
</evidence>
<comment type="cofactor">
    <cofactor evidence="1 16">
        <name>pyridoxal 5'-phosphate</name>
        <dbReference type="ChEBI" id="CHEBI:597326"/>
    </cofactor>
</comment>
<dbReference type="Proteomes" id="UP000193200">
    <property type="component" value="Unassembled WGS sequence"/>
</dbReference>
<evidence type="ECO:0000256" key="6">
    <source>
        <dbReference type="ARBA" id="ARBA00009320"/>
    </source>
</evidence>
<dbReference type="FunFam" id="3.20.10.10:FF:000002">
    <property type="entry name" value="D-alanine aminotransferase"/>
    <property type="match status" value="1"/>
</dbReference>
<comment type="pathway">
    <text evidence="4 17">Amino-acid biosynthesis; L-valine biosynthesis; L-valine from pyruvate: step 4/4.</text>
</comment>
<dbReference type="InterPro" id="IPR036038">
    <property type="entry name" value="Aminotransferase-like"/>
</dbReference>
<dbReference type="EMBL" id="FWFR01000003">
    <property type="protein sequence ID" value="SLN74468.1"/>
    <property type="molecule type" value="Genomic_DNA"/>
</dbReference>
<dbReference type="PANTHER" id="PTHR42743">
    <property type="entry name" value="AMINO-ACID AMINOTRANSFERASE"/>
    <property type="match status" value="1"/>
</dbReference>
<dbReference type="EC" id="2.6.1.42" evidence="17"/>
<dbReference type="Pfam" id="PF01063">
    <property type="entry name" value="Aminotran_4"/>
    <property type="match status" value="1"/>
</dbReference>
<organism evidence="18 19">
    <name type="scientific">Oceanibacterium hippocampi</name>
    <dbReference type="NCBI Taxonomy" id="745714"/>
    <lineage>
        <taxon>Bacteria</taxon>
        <taxon>Pseudomonadati</taxon>
        <taxon>Pseudomonadota</taxon>
        <taxon>Alphaproteobacteria</taxon>
        <taxon>Sneathiellales</taxon>
        <taxon>Sneathiellaceae</taxon>
        <taxon>Oceanibacterium</taxon>
    </lineage>
</organism>
<proteinExistence type="inferred from homology"/>
<dbReference type="NCBIfam" id="NF005146">
    <property type="entry name" value="PRK06606.1"/>
    <property type="match status" value="1"/>
</dbReference>
<evidence type="ECO:0000256" key="13">
    <source>
        <dbReference type="ARBA" id="ARBA00048798"/>
    </source>
</evidence>
<dbReference type="InterPro" id="IPR005785">
    <property type="entry name" value="B_amino_transI"/>
</dbReference>
<evidence type="ECO:0000256" key="7">
    <source>
        <dbReference type="ARBA" id="ARBA00022576"/>
    </source>
</evidence>
<dbReference type="GO" id="GO:0008652">
    <property type="term" value="P:amino acid biosynthetic process"/>
    <property type="evidence" value="ECO:0007669"/>
    <property type="project" value="UniProtKB-KW"/>
</dbReference>
<dbReference type="NCBIfam" id="TIGR01122">
    <property type="entry name" value="ilvE_I"/>
    <property type="match status" value="1"/>
</dbReference>
<evidence type="ECO:0000256" key="1">
    <source>
        <dbReference type="ARBA" id="ARBA00001933"/>
    </source>
</evidence>
<dbReference type="Gene3D" id="3.20.10.10">
    <property type="entry name" value="D-amino Acid Aminotransferase, subunit A, domain 2"/>
    <property type="match status" value="1"/>
</dbReference>
<dbReference type="AlphaFoldDB" id="A0A1Y5TVR4"/>
<dbReference type="GO" id="GO:0052655">
    <property type="term" value="F:L-valine-2-oxoglutarate transaminase activity"/>
    <property type="evidence" value="ECO:0007669"/>
    <property type="project" value="RHEA"/>
</dbReference>
<evidence type="ECO:0000256" key="10">
    <source>
        <dbReference type="ARBA" id="ARBA00022898"/>
    </source>
</evidence>
<evidence type="ECO:0000256" key="11">
    <source>
        <dbReference type="ARBA" id="ARBA00023304"/>
    </source>
</evidence>
<evidence type="ECO:0000256" key="4">
    <source>
        <dbReference type="ARBA" id="ARBA00004931"/>
    </source>
</evidence>
<dbReference type="RefSeq" id="WP_085885062.1">
    <property type="nucleotide sequence ID" value="NZ_FWFR01000003.1"/>
</dbReference>
<accession>A0A1Y5TVR4</accession>